<comment type="similarity">
    <text evidence="2">Belongs to the SNF7 family.</text>
</comment>
<dbReference type="GO" id="GO:0000815">
    <property type="term" value="C:ESCRT III complex"/>
    <property type="evidence" value="ECO:0007669"/>
    <property type="project" value="TreeGrafter"/>
</dbReference>
<gene>
    <name evidence="5" type="ORF">OXX778_LOCUS5324</name>
</gene>
<protein>
    <recommendedName>
        <fullName evidence="7">Charged multivesicular body protein 4b</fullName>
    </recommendedName>
</protein>
<proteinExistence type="inferred from homology"/>
<dbReference type="GO" id="GO:0009898">
    <property type="term" value="C:cytoplasmic side of plasma membrane"/>
    <property type="evidence" value="ECO:0007669"/>
    <property type="project" value="TreeGrafter"/>
</dbReference>
<comment type="subcellular location">
    <subcellularLocation>
        <location evidence="1">Endosome</location>
    </subcellularLocation>
</comment>
<evidence type="ECO:0000256" key="3">
    <source>
        <dbReference type="ARBA" id="ARBA00022753"/>
    </source>
</evidence>
<evidence type="ECO:0000313" key="6">
    <source>
        <dbReference type="Proteomes" id="UP000663879"/>
    </source>
</evidence>
<comment type="caution">
    <text evidence="5">The sequence shown here is derived from an EMBL/GenBank/DDBJ whole genome shotgun (WGS) entry which is preliminary data.</text>
</comment>
<keyword evidence="6" id="KW-1185">Reference proteome</keyword>
<evidence type="ECO:0008006" key="7">
    <source>
        <dbReference type="Google" id="ProtNLM"/>
    </source>
</evidence>
<evidence type="ECO:0000313" key="5">
    <source>
        <dbReference type="EMBL" id="CAF0778409.1"/>
    </source>
</evidence>
<dbReference type="GO" id="GO:0006900">
    <property type="term" value="P:vesicle budding from membrane"/>
    <property type="evidence" value="ECO:0007669"/>
    <property type="project" value="TreeGrafter"/>
</dbReference>
<dbReference type="PANTHER" id="PTHR22761:SF10">
    <property type="entry name" value="GH13992P"/>
    <property type="match status" value="1"/>
</dbReference>
<dbReference type="Gene3D" id="1.10.287.1060">
    <property type="entry name" value="ESAT-6-like"/>
    <property type="match status" value="1"/>
</dbReference>
<organism evidence="5 6">
    <name type="scientific">Brachionus calyciflorus</name>
    <dbReference type="NCBI Taxonomy" id="104777"/>
    <lineage>
        <taxon>Eukaryota</taxon>
        <taxon>Metazoa</taxon>
        <taxon>Spiralia</taxon>
        <taxon>Gnathifera</taxon>
        <taxon>Rotifera</taxon>
        <taxon>Eurotatoria</taxon>
        <taxon>Monogononta</taxon>
        <taxon>Pseudotrocha</taxon>
        <taxon>Ploima</taxon>
        <taxon>Brachionidae</taxon>
        <taxon>Brachionus</taxon>
    </lineage>
</organism>
<dbReference type="Gene3D" id="6.10.250.1710">
    <property type="match status" value="1"/>
</dbReference>
<dbReference type="Pfam" id="PF03357">
    <property type="entry name" value="Snf7"/>
    <property type="match status" value="1"/>
</dbReference>
<evidence type="ECO:0000256" key="4">
    <source>
        <dbReference type="SAM" id="MobiDB-lite"/>
    </source>
</evidence>
<dbReference type="EMBL" id="CAJNOC010000574">
    <property type="protein sequence ID" value="CAF0778409.1"/>
    <property type="molecule type" value="Genomic_DNA"/>
</dbReference>
<dbReference type="Proteomes" id="UP000663879">
    <property type="component" value="Unassembled WGS sequence"/>
</dbReference>
<dbReference type="OrthoDB" id="5592979at2759"/>
<feature type="region of interest" description="Disordered" evidence="4">
    <location>
        <begin position="176"/>
        <end position="214"/>
    </location>
</feature>
<sequence length="214" mass="24273">MSLFKKFGKSKEKPPTTQEAIQRIRDVEDLLNKKSQFLEKKINDELNIAKQNGTKNKKVALQALRRKKRYEQQLTQLDGTLTTLEYQREILENASSNAQVLKVMGDASKAFKNANQNLDVDKIHDLMDDIAEQREISQEITNVISNPVGFSDDIDEDELLQELNELQDQDLEAELLNIPSAPTNKLPQTSGKATANKKSEEEDELSRMAAWANS</sequence>
<accession>A0A813RAI9</accession>
<dbReference type="AlphaFoldDB" id="A0A813RAI9"/>
<evidence type="ECO:0000256" key="1">
    <source>
        <dbReference type="ARBA" id="ARBA00004177"/>
    </source>
</evidence>
<feature type="compositionally biased region" description="Polar residues" evidence="4">
    <location>
        <begin position="180"/>
        <end position="193"/>
    </location>
</feature>
<dbReference type="InterPro" id="IPR005024">
    <property type="entry name" value="Snf7_fam"/>
</dbReference>
<reference evidence="5" key="1">
    <citation type="submission" date="2021-02" db="EMBL/GenBank/DDBJ databases">
        <authorList>
            <person name="Nowell W R."/>
        </authorList>
    </citation>
    <scope>NUCLEOTIDE SEQUENCE</scope>
    <source>
        <strain evidence="5">Ploen Becks lab</strain>
    </source>
</reference>
<dbReference type="GO" id="GO:0032511">
    <property type="term" value="P:late endosome to vacuole transport via multivesicular body sorting pathway"/>
    <property type="evidence" value="ECO:0007669"/>
    <property type="project" value="TreeGrafter"/>
</dbReference>
<keyword evidence="3" id="KW-0967">Endosome</keyword>
<dbReference type="PANTHER" id="PTHR22761">
    <property type="entry name" value="CHARGED MULTIVESICULAR BODY PROTEIN"/>
    <property type="match status" value="1"/>
</dbReference>
<name>A0A813RAI9_9BILA</name>
<evidence type="ECO:0000256" key="2">
    <source>
        <dbReference type="ARBA" id="ARBA00006190"/>
    </source>
</evidence>
<dbReference type="GO" id="GO:0005771">
    <property type="term" value="C:multivesicular body"/>
    <property type="evidence" value="ECO:0007669"/>
    <property type="project" value="TreeGrafter"/>
</dbReference>